<feature type="domain" description="HTH luxR-type" evidence="5">
    <location>
        <begin position="178"/>
        <end position="243"/>
    </location>
</feature>
<evidence type="ECO:0000256" key="4">
    <source>
        <dbReference type="SAM" id="MobiDB-lite"/>
    </source>
</evidence>
<dbReference type="PANTHER" id="PTHR44688:SF16">
    <property type="entry name" value="DNA-BINDING TRANSCRIPTIONAL ACTIVATOR DEVR_DOSR"/>
    <property type="match status" value="1"/>
</dbReference>
<dbReference type="Pfam" id="PF00196">
    <property type="entry name" value="GerE"/>
    <property type="match status" value="1"/>
</dbReference>
<dbReference type="SUPFAM" id="SSF46894">
    <property type="entry name" value="C-terminal effector domain of the bipartite response regulators"/>
    <property type="match status" value="1"/>
</dbReference>
<feature type="region of interest" description="Disordered" evidence="4">
    <location>
        <begin position="155"/>
        <end position="185"/>
    </location>
</feature>
<dbReference type="GO" id="GO:0003677">
    <property type="term" value="F:DNA binding"/>
    <property type="evidence" value="ECO:0007669"/>
    <property type="project" value="UniProtKB-KW"/>
</dbReference>
<dbReference type="AlphaFoldDB" id="A0A6J6DNW8"/>
<keyword evidence="1" id="KW-0805">Transcription regulation</keyword>
<dbReference type="GO" id="GO:0006355">
    <property type="term" value="P:regulation of DNA-templated transcription"/>
    <property type="evidence" value="ECO:0007669"/>
    <property type="project" value="InterPro"/>
</dbReference>
<dbReference type="PANTHER" id="PTHR44688">
    <property type="entry name" value="DNA-BINDING TRANSCRIPTIONAL ACTIVATOR DEVR_DOSR"/>
    <property type="match status" value="1"/>
</dbReference>
<evidence type="ECO:0000256" key="1">
    <source>
        <dbReference type="ARBA" id="ARBA00023015"/>
    </source>
</evidence>
<evidence type="ECO:0000256" key="2">
    <source>
        <dbReference type="ARBA" id="ARBA00023125"/>
    </source>
</evidence>
<dbReference type="EMBL" id="CAEZTJ010000030">
    <property type="protein sequence ID" value="CAB4563843.1"/>
    <property type="molecule type" value="Genomic_DNA"/>
</dbReference>
<name>A0A6J6DNW8_9ZZZZ</name>
<keyword evidence="3" id="KW-0804">Transcription</keyword>
<keyword evidence="2" id="KW-0238">DNA-binding</keyword>
<evidence type="ECO:0000259" key="5">
    <source>
        <dbReference type="PROSITE" id="PS50043"/>
    </source>
</evidence>
<feature type="compositionally biased region" description="Polar residues" evidence="4">
    <location>
        <begin position="159"/>
        <end position="174"/>
    </location>
</feature>
<dbReference type="InterPro" id="IPR000792">
    <property type="entry name" value="Tscrpt_reg_LuxR_C"/>
</dbReference>
<dbReference type="SUPFAM" id="SSF55781">
    <property type="entry name" value="GAF domain-like"/>
    <property type="match status" value="1"/>
</dbReference>
<dbReference type="Gene3D" id="1.10.10.10">
    <property type="entry name" value="Winged helix-like DNA-binding domain superfamily/Winged helix DNA-binding domain"/>
    <property type="match status" value="1"/>
</dbReference>
<dbReference type="SMART" id="SM00421">
    <property type="entry name" value="HTH_LUXR"/>
    <property type="match status" value="1"/>
</dbReference>
<dbReference type="InterPro" id="IPR036388">
    <property type="entry name" value="WH-like_DNA-bd_sf"/>
</dbReference>
<proteinExistence type="predicted"/>
<organism evidence="6">
    <name type="scientific">freshwater metagenome</name>
    <dbReference type="NCBI Taxonomy" id="449393"/>
    <lineage>
        <taxon>unclassified sequences</taxon>
        <taxon>metagenomes</taxon>
        <taxon>ecological metagenomes</taxon>
    </lineage>
</organism>
<evidence type="ECO:0000313" key="6">
    <source>
        <dbReference type="EMBL" id="CAB4563843.1"/>
    </source>
</evidence>
<dbReference type="PROSITE" id="PS50043">
    <property type="entry name" value="HTH_LUXR_2"/>
    <property type="match status" value="1"/>
</dbReference>
<dbReference type="InterPro" id="IPR016032">
    <property type="entry name" value="Sig_transdc_resp-reg_C-effctor"/>
</dbReference>
<evidence type="ECO:0000256" key="3">
    <source>
        <dbReference type="ARBA" id="ARBA00023163"/>
    </source>
</evidence>
<protein>
    <submittedName>
        <fullName evidence="6">Unannotated protein</fullName>
    </submittedName>
</protein>
<accession>A0A6J6DNW8</accession>
<reference evidence="6" key="1">
    <citation type="submission" date="2020-05" db="EMBL/GenBank/DDBJ databases">
        <authorList>
            <person name="Chiriac C."/>
            <person name="Salcher M."/>
            <person name="Ghai R."/>
            <person name="Kavagutti S V."/>
        </authorList>
    </citation>
    <scope>NUCLEOTIDE SEQUENCE</scope>
</reference>
<gene>
    <name evidence="6" type="ORF">UFOPK1650_00343</name>
</gene>
<sequence length="264" mass="29638">MLYKELADIASHFNRDDLDIDGILQSFCLRRFADMRFLASFLFQIEQDGTLHIRGFFGADPQEIGLSGTSLSIFDDHPAAESIRSDSAVCSDTYSLVESHVRSTLIAWPVQDDSRTLGSLVTITDTKCEKTEESREFIEALAMLLNTAITKRMTPMKSLATSQNGRRTLQSHSTNDNHETSPDSLTERQGIILKLIAEGRTNGDIAEILGYSESLIRQETIRIYAHLNCNGRSEAAKIYRLKFDNEISGQLEANKVRVDFLTDH</sequence>